<reference evidence="1 2" key="1">
    <citation type="submission" date="2022-10" db="EMBL/GenBank/DDBJ databases">
        <title>Comparative genomics and taxonomic characterization of three novel marine species of genus Reichenbachiella exhibiting antioxidant and polysaccharide degradation activities.</title>
        <authorList>
            <person name="Muhammad N."/>
            <person name="Lee Y.-J."/>
            <person name="Ko J."/>
            <person name="Kim S.-G."/>
        </authorList>
    </citation>
    <scope>NUCLEOTIDE SEQUENCE [LARGE SCALE GENOMIC DNA]</scope>
    <source>
        <strain evidence="1 2">ABR2-5</strain>
    </source>
</reference>
<proteinExistence type="predicted"/>
<evidence type="ECO:0000313" key="1">
    <source>
        <dbReference type="EMBL" id="MCV9388905.1"/>
    </source>
</evidence>
<keyword evidence="2" id="KW-1185">Reference proteome</keyword>
<sequence>MVTHSDLLEIEADTSILSSQLENDTSDEEWDDGNNINLSYENMVYILKDGFVGYSLTDDSTAPEFINDRGYSWLYKAPTYDDYCAVRNNRCCWKIEADWLYTNGYYNYCYSPDGYQLKSVDIYGGGITPFWGQVGSYQLHMKVKYRLASHKSLIYTNEF</sequence>
<organism evidence="1 2">
    <name type="scientific">Reichenbachiella ulvae</name>
    <dbReference type="NCBI Taxonomy" id="2980104"/>
    <lineage>
        <taxon>Bacteria</taxon>
        <taxon>Pseudomonadati</taxon>
        <taxon>Bacteroidota</taxon>
        <taxon>Cytophagia</taxon>
        <taxon>Cytophagales</taxon>
        <taxon>Reichenbachiellaceae</taxon>
        <taxon>Reichenbachiella</taxon>
    </lineage>
</organism>
<dbReference type="EMBL" id="JAOYOD010000001">
    <property type="protein sequence ID" value="MCV9388905.1"/>
    <property type="molecule type" value="Genomic_DNA"/>
</dbReference>
<gene>
    <name evidence="1" type="ORF">N7U62_19665</name>
</gene>
<comment type="caution">
    <text evidence="1">The sequence shown here is derived from an EMBL/GenBank/DDBJ whole genome shotgun (WGS) entry which is preliminary data.</text>
</comment>
<evidence type="ECO:0000313" key="2">
    <source>
        <dbReference type="Proteomes" id="UP001300692"/>
    </source>
</evidence>
<protein>
    <submittedName>
        <fullName evidence="1">Uncharacterized protein</fullName>
    </submittedName>
</protein>
<accession>A0ABT3CZI9</accession>
<dbReference type="RefSeq" id="WP_264139798.1">
    <property type="nucleotide sequence ID" value="NZ_JAOYOD010000001.1"/>
</dbReference>
<dbReference type="Proteomes" id="UP001300692">
    <property type="component" value="Unassembled WGS sequence"/>
</dbReference>
<name>A0ABT3CZI9_9BACT</name>